<comment type="catalytic activity">
    <reaction evidence="15">
        <text>uroporphyrinogen III + 2 S-adenosyl-L-methionine = precorrin-2 + 2 S-adenosyl-L-homocysteine + H(+)</text>
        <dbReference type="Rhea" id="RHEA:32459"/>
        <dbReference type="ChEBI" id="CHEBI:15378"/>
        <dbReference type="ChEBI" id="CHEBI:57308"/>
        <dbReference type="ChEBI" id="CHEBI:57856"/>
        <dbReference type="ChEBI" id="CHEBI:58827"/>
        <dbReference type="ChEBI" id="CHEBI:59789"/>
        <dbReference type="EC" id="2.1.1.107"/>
    </reaction>
</comment>
<dbReference type="InterPro" id="IPR050161">
    <property type="entry name" value="Siro_Cobalamin_biosynth"/>
</dbReference>
<comment type="similarity">
    <text evidence="2 17">Belongs to the precorrin methyltransferase family.</text>
</comment>
<feature type="binding site" evidence="15">
    <location>
        <begin position="335"/>
        <end position="336"/>
    </location>
    <ligand>
        <name>S-adenosyl-L-methionine</name>
        <dbReference type="ChEBI" id="CHEBI:59789"/>
    </ligand>
</feature>
<dbReference type="InterPro" id="IPR019478">
    <property type="entry name" value="Sirohaem_synthase_dimer_dom"/>
</dbReference>
<dbReference type="NCBIfam" id="TIGR01469">
    <property type="entry name" value="cobA_cysG_Cterm"/>
    <property type="match status" value="1"/>
</dbReference>
<dbReference type="NCBIfam" id="NF004790">
    <property type="entry name" value="PRK06136.1"/>
    <property type="match status" value="1"/>
</dbReference>
<comment type="catalytic activity">
    <reaction evidence="15">
        <text>siroheme + 2 H(+) = sirohydrochlorin + Fe(2+)</text>
        <dbReference type="Rhea" id="RHEA:24360"/>
        <dbReference type="ChEBI" id="CHEBI:15378"/>
        <dbReference type="ChEBI" id="CHEBI:29033"/>
        <dbReference type="ChEBI" id="CHEBI:58351"/>
        <dbReference type="ChEBI" id="CHEBI:60052"/>
        <dbReference type="EC" id="4.99.1.4"/>
    </reaction>
</comment>
<keyword evidence="8 15" id="KW-0520">NAD</keyword>
<feature type="binding site" evidence="15">
    <location>
        <position position="229"/>
    </location>
    <ligand>
        <name>S-adenosyl-L-methionine</name>
        <dbReference type="ChEBI" id="CHEBI:59789"/>
    </ligand>
</feature>
<dbReference type="UniPathway" id="UPA00148">
    <property type="reaction ID" value="UER00211"/>
</dbReference>
<dbReference type="InterPro" id="IPR014777">
    <property type="entry name" value="4pyrrole_Mease_sub1"/>
</dbReference>
<keyword evidence="9 15" id="KW-0456">Lyase</keyword>
<evidence type="ECO:0000256" key="14">
    <source>
        <dbReference type="ARBA" id="ARBA00060548"/>
    </source>
</evidence>
<feature type="modified residue" description="Phosphoserine" evidence="15">
    <location>
        <position position="128"/>
    </location>
</feature>
<comment type="pathway">
    <text evidence="1 15">Porphyrin-containing compound metabolism; siroheme biosynthesis; sirohydrochlorin from precorrin-2: step 1/1.</text>
</comment>
<feature type="binding site" evidence="15">
    <location>
        <begin position="43"/>
        <end position="44"/>
    </location>
    <ligand>
        <name>NAD(+)</name>
        <dbReference type="ChEBI" id="CHEBI:57540"/>
    </ligand>
</feature>
<keyword evidence="6 15" id="KW-0949">S-adenosyl-L-methionine</keyword>
<dbReference type="Pfam" id="PF10414">
    <property type="entry name" value="CysG_dimeriser"/>
    <property type="match status" value="1"/>
</dbReference>
<dbReference type="InterPro" id="IPR028281">
    <property type="entry name" value="Sirohaem_synthase_central"/>
</dbReference>
<dbReference type="SUPFAM" id="SSF53790">
    <property type="entry name" value="Tetrapyrrole methylase"/>
    <property type="match status" value="1"/>
</dbReference>
<dbReference type="GO" id="GO:0032259">
    <property type="term" value="P:methylation"/>
    <property type="evidence" value="ECO:0007669"/>
    <property type="project" value="UniProtKB-KW"/>
</dbReference>
<keyword evidence="7 15" id="KW-0560">Oxidoreductase</keyword>
<dbReference type="Gene3D" id="3.40.1010.10">
    <property type="entry name" value="Cobalt-precorrin-4 Transmethylase, Domain 1"/>
    <property type="match status" value="1"/>
</dbReference>
<reference evidence="21 22" key="1">
    <citation type="submission" date="2017-07" db="EMBL/GenBank/DDBJ databases">
        <title>Draft Genome Sequences of Select Purple Nonsulfur Bacteria.</title>
        <authorList>
            <person name="Lasarre B."/>
            <person name="Mckinlay J.B."/>
        </authorList>
    </citation>
    <scope>NUCLEOTIDE SEQUENCE [LARGE SCALE GENOMIC DNA]</scope>
    <source>
        <strain evidence="21 22">DSM 11290</strain>
    </source>
</reference>
<evidence type="ECO:0000256" key="12">
    <source>
        <dbReference type="ARBA" id="ARBA00025705"/>
    </source>
</evidence>
<evidence type="ECO:0000256" key="8">
    <source>
        <dbReference type="ARBA" id="ARBA00023027"/>
    </source>
</evidence>
<dbReference type="GO" id="GO:0009236">
    <property type="term" value="P:cobalamin biosynthetic process"/>
    <property type="evidence" value="ECO:0007669"/>
    <property type="project" value="UniProtKB-UniRule"/>
</dbReference>
<dbReference type="PIRSF" id="PIRSF036426">
    <property type="entry name" value="Sirohaem_synth"/>
    <property type="match status" value="1"/>
</dbReference>
<dbReference type="InterPro" id="IPR003043">
    <property type="entry name" value="Uropor_MeTrfase_CS"/>
</dbReference>
<evidence type="ECO:0000313" key="22">
    <source>
        <dbReference type="Proteomes" id="UP000249299"/>
    </source>
</evidence>
<dbReference type="GO" id="GO:0004851">
    <property type="term" value="F:uroporphyrin-III C-methyltransferase activity"/>
    <property type="evidence" value="ECO:0007669"/>
    <property type="project" value="UniProtKB-UniRule"/>
</dbReference>
<keyword evidence="22" id="KW-1185">Reference proteome</keyword>
<comment type="catalytic activity">
    <reaction evidence="13 15">
        <text>precorrin-2 + NAD(+) = sirohydrochlorin + NADH + 2 H(+)</text>
        <dbReference type="Rhea" id="RHEA:15613"/>
        <dbReference type="ChEBI" id="CHEBI:15378"/>
        <dbReference type="ChEBI" id="CHEBI:57540"/>
        <dbReference type="ChEBI" id="CHEBI:57945"/>
        <dbReference type="ChEBI" id="CHEBI:58351"/>
        <dbReference type="ChEBI" id="CHEBI:58827"/>
        <dbReference type="EC" id="1.3.1.76"/>
    </reaction>
</comment>
<sequence length="488" mass="53150">MEQLPIFLDIRDKRVVVVGGGTAAARKADHALRAGARVTVLADSVNDDFKEWADHPNLTVLSETPRKEHFQGAILAYGAAEDREIDLKVHALARDAGTLVNIVDSPDYCDFVTPAIVDRDPLLIAISSSGTSPILARIIKARLETMLPSAYGRLARFVGELRGRVMEAITDGPARRRFWERIIDGPVADLVLAGATEKAEATLNSELEASRREAARPTVGEVYLVGAGPGDPDLLTFRALRLIQRADVVLYDRLISDCLLNLVRRDAERIYVGKMNRDHTMPQEDISELMVRLAKEGKRVLRLKGGDPFIFGRGGEEIERLAHAEVPFQVVPGITAATGASAYAGIPLTHRDHAQACVFVTGHGKNGRLDLDWKTLLQPAQTVVVYMGLSMLPELTREFLARGADPNLPVAVVENATRRSQRVVTGTVTDIADKVAEAGIEAPALTILGTVVTLRARLNWYHPSSAASDEGDCLHAMPFDPVETSEFA</sequence>
<dbReference type="InterPro" id="IPR014776">
    <property type="entry name" value="4pyrrole_Mease_sub2"/>
</dbReference>
<dbReference type="Gene3D" id="3.30.160.110">
    <property type="entry name" value="Siroheme synthase, domain 2"/>
    <property type="match status" value="1"/>
</dbReference>
<evidence type="ECO:0000259" key="20">
    <source>
        <dbReference type="Pfam" id="PF14824"/>
    </source>
</evidence>
<keyword evidence="5 15" id="KW-0808">Transferase</keyword>
<dbReference type="NCBIfam" id="NF007922">
    <property type="entry name" value="PRK10637.1"/>
    <property type="match status" value="1"/>
</dbReference>
<keyword evidence="11 15" id="KW-0511">Multifunctional enzyme</keyword>
<dbReference type="SUPFAM" id="SSF51735">
    <property type="entry name" value="NAD(P)-binding Rossmann-fold domains"/>
    <property type="match status" value="1"/>
</dbReference>
<evidence type="ECO:0000256" key="10">
    <source>
        <dbReference type="ARBA" id="ARBA00023244"/>
    </source>
</evidence>
<dbReference type="Pfam" id="PF00590">
    <property type="entry name" value="TP_methylase"/>
    <property type="match status" value="1"/>
</dbReference>
<keyword evidence="15" id="KW-0597">Phosphoprotein</keyword>
<dbReference type="Pfam" id="PF14824">
    <property type="entry name" value="Sirohm_synth_M"/>
    <property type="match status" value="1"/>
</dbReference>
<feature type="binding site" evidence="15">
    <location>
        <position position="387"/>
    </location>
    <ligand>
        <name>S-adenosyl-L-methionine</name>
        <dbReference type="ChEBI" id="CHEBI:59789"/>
    </ligand>
</feature>
<evidence type="ECO:0000259" key="18">
    <source>
        <dbReference type="Pfam" id="PF00590"/>
    </source>
</evidence>
<dbReference type="PANTHER" id="PTHR45790:SF3">
    <property type="entry name" value="S-ADENOSYL-L-METHIONINE-DEPENDENT UROPORPHYRINOGEN III METHYLTRANSFERASE, CHLOROPLASTIC"/>
    <property type="match status" value="1"/>
</dbReference>
<dbReference type="InterPro" id="IPR012409">
    <property type="entry name" value="Sirohaem_synth"/>
</dbReference>
<proteinExistence type="inferred from homology"/>
<feature type="active site" description="Proton donor" evidence="15 16">
    <location>
        <position position="274"/>
    </location>
</feature>
<evidence type="ECO:0000256" key="16">
    <source>
        <dbReference type="PIRSR" id="PIRSR036426-1"/>
    </source>
</evidence>
<name>A0A327JHD9_9HYPH</name>
<comment type="function">
    <text evidence="15">Multifunctional enzyme that catalyzes the SAM-dependent methylations of uroporphyrinogen III at position C-2 and C-7 to form precorrin-2 via precorrin-1. Then it catalyzes the NAD-dependent ring dehydrogenation of precorrin-2 to yield sirohydrochlorin. Finally, it catalyzes the ferrochelation of sirohydrochlorin to yield siroheme.</text>
</comment>
<evidence type="ECO:0000256" key="6">
    <source>
        <dbReference type="ARBA" id="ARBA00022691"/>
    </source>
</evidence>
<evidence type="ECO:0000256" key="7">
    <source>
        <dbReference type="ARBA" id="ARBA00023002"/>
    </source>
</evidence>
<feature type="domain" description="Siroheme synthase central" evidence="20">
    <location>
        <begin position="119"/>
        <end position="145"/>
    </location>
</feature>
<feature type="region of interest" description="Precorrin-2 dehydrogenase / sirohydrochlorin ferrochelatase" evidence="15">
    <location>
        <begin position="1"/>
        <end position="203"/>
    </location>
</feature>
<evidence type="ECO:0000256" key="5">
    <source>
        <dbReference type="ARBA" id="ARBA00022679"/>
    </source>
</evidence>
<feature type="domain" description="Sirohaem synthase dimerisation" evidence="19">
    <location>
        <begin position="150"/>
        <end position="207"/>
    </location>
</feature>
<comment type="pathway">
    <text evidence="12 15">Porphyrin-containing compound metabolism; siroheme biosynthesis; precorrin-2 from uroporphyrinogen III: step 1/1.</text>
</comment>
<dbReference type="InterPro" id="IPR037115">
    <property type="entry name" value="Sirohaem_synt_dimer_dom_sf"/>
</dbReference>
<dbReference type="CDD" id="cd11642">
    <property type="entry name" value="SUMT"/>
    <property type="match status" value="1"/>
</dbReference>
<dbReference type="AlphaFoldDB" id="A0A327JHD9"/>
<accession>A0A327JHD9</accession>
<dbReference type="NCBIfam" id="TIGR01470">
    <property type="entry name" value="cysG_Nterm"/>
    <property type="match status" value="1"/>
</dbReference>
<dbReference type="UniPathway" id="UPA00262">
    <property type="reaction ID" value="UER00211"/>
</dbReference>
<gene>
    <name evidence="21" type="primary">cobA</name>
    <name evidence="15" type="synonym">cysG</name>
    <name evidence="21" type="ORF">CH339_17205</name>
</gene>
<dbReference type="FunFam" id="3.30.950.10:FF:000001">
    <property type="entry name" value="Siroheme synthase"/>
    <property type="match status" value="1"/>
</dbReference>
<dbReference type="Gene3D" id="3.30.950.10">
    <property type="entry name" value="Methyltransferase, Cobalt-precorrin-4 Transmethylase, Domain 2"/>
    <property type="match status" value="1"/>
</dbReference>
<dbReference type="PANTHER" id="PTHR45790">
    <property type="entry name" value="SIROHEME SYNTHASE-RELATED"/>
    <property type="match status" value="1"/>
</dbReference>
<dbReference type="GO" id="GO:0051287">
    <property type="term" value="F:NAD binding"/>
    <property type="evidence" value="ECO:0007669"/>
    <property type="project" value="InterPro"/>
</dbReference>
<comment type="pathway">
    <text evidence="15">Porphyrin-containing compound metabolism; siroheme biosynthesis; siroheme from sirohydrochlorin: step 1/1.</text>
</comment>
<dbReference type="OrthoDB" id="9815856at2"/>
<keyword evidence="4 15" id="KW-0489">Methyltransferase</keyword>
<organism evidence="21 22">
    <name type="scientific">Rhodobium orientis</name>
    <dbReference type="NCBI Taxonomy" id="34017"/>
    <lineage>
        <taxon>Bacteria</taxon>
        <taxon>Pseudomonadati</taxon>
        <taxon>Pseudomonadota</taxon>
        <taxon>Alphaproteobacteria</taxon>
        <taxon>Hyphomicrobiales</taxon>
        <taxon>Rhodobiaceae</taxon>
        <taxon>Rhodobium</taxon>
    </lineage>
</organism>
<comment type="caution">
    <text evidence="21">The sequence shown here is derived from an EMBL/GenBank/DDBJ whole genome shotgun (WGS) entry which is preliminary data.</text>
</comment>
<keyword evidence="10 15" id="KW-0627">Porphyrin biosynthesis</keyword>
<dbReference type="InterPro" id="IPR036291">
    <property type="entry name" value="NAD(P)-bd_dom_sf"/>
</dbReference>
<dbReference type="InterPro" id="IPR006367">
    <property type="entry name" value="Sirohaem_synthase_N"/>
</dbReference>
<comment type="pathway">
    <text evidence="15">Cofactor biosynthesis; adenosylcobalamin biosynthesis; sirohydrochlorin from precorrin-2: step 1/1.</text>
</comment>
<keyword evidence="3 15" id="KW-0169">Cobalamin biosynthesis</keyword>
<dbReference type="InterPro" id="IPR006366">
    <property type="entry name" value="CobA/CysG_C"/>
</dbReference>
<dbReference type="SUPFAM" id="SSF75615">
    <property type="entry name" value="Siroheme synthase middle domains-like"/>
    <property type="match status" value="1"/>
</dbReference>
<dbReference type="Gene3D" id="1.10.8.210">
    <property type="entry name" value="Sirohaem synthase, dimerisation domain"/>
    <property type="match status" value="1"/>
</dbReference>
<dbReference type="Proteomes" id="UP000249299">
    <property type="component" value="Unassembled WGS sequence"/>
</dbReference>
<dbReference type="EC" id="1.3.1.76" evidence="15"/>
<evidence type="ECO:0000256" key="11">
    <source>
        <dbReference type="ARBA" id="ARBA00023268"/>
    </source>
</evidence>
<feature type="binding site" evidence="15">
    <location>
        <position position="416"/>
    </location>
    <ligand>
        <name>S-adenosyl-L-methionine</name>
        <dbReference type="ChEBI" id="CHEBI:59789"/>
    </ligand>
</feature>
<evidence type="ECO:0000256" key="9">
    <source>
        <dbReference type="ARBA" id="ARBA00023239"/>
    </source>
</evidence>
<dbReference type="InterPro" id="IPR000878">
    <property type="entry name" value="4pyrrol_Mease"/>
</dbReference>
<dbReference type="EMBL" id="NPEV01000042">
    <property type="protein sequence ID" value="RAI25699.1"/>
    <property type="molecule type" value="Genomic_DNA"/>
</dbReference>
<evidence type="ECO:0000259" key="19">
    <source>
        <dbReference type="Pfam" id="PF10414"/>
    </source>
</evidence>
<dbReference type="GO" id="GO:0019354">
    <property type="term" value="P:siroheme biosynthetic process"/>
    <property type="evidence" value="ECO:0007669"/>
    <property type="project" value="UniProtKB-UniRule"/>
</dbReference>
<dbReference type="EC" id="2.1.1.107" evidence="15"/>
<dbReference type="PROSITE" id="PS00840">
    <property type="entry name" value="SUMT_2"/>
    <property type="match status" value="1"/>
</dbReference>
<dbReference type="FunFam" id="3.40.1010.10:FF:000001">
    <property type="entry name" value="Siroheme synthase"/>
    <property type="match status" value="1"/>
</dbReference>
<dbReference type="EC" id="4.99.1.4" evidence="15"/>
<comment type="similarity">
    <text evidence="15">In the N-terminal section; belongs to the precorrin-2 dehydrogenase / sirohydrochlorin ferrochelatase family.</text>
</comment>
<evidence type="ECO:0000256" key="1">
    <source>
        <dbReference type="ARBA" id="ARBA00005010"/>
    </source>
</evidence>
<dbReference type="GO" id="GO:0043115">
    <property type="term" value="F:precorrin-2 dehydrogenase activity"/>
    <property type="evidence" value="ECO:0007669"/>
    <property type="project" value="UniProtKB-UniRule"/>
</dbReference>
<dbReference type="GO" id="GO:0051266">
    <property type="term" value="F:sirohydrochlorin ferrochelatase activity"/>
    <property type="evidence" value="ECO:0007669"/>
    <property type="project" value="UniProtKB-EC"/>
</dbReference>
<protein>
    <recommendedName>
        <fullName evidence="15">Siroheme synthase</fullName>
    </recommendedName>
    <domain>
        <recommendedName>
            <fullName evidence="15">Uroporphyrinogen-III C-methyltransferase</fullName>
            <shortName evidence="15">Urogen III methylase</shortName>
            <ecNumber evidence="15">2.1.1.107</ecNumber>
        </recommendedName>
        <alternativeName>
            <fullName evidence="15">SUMT</fullName>
        </alternativeName>
        <alternativeName>
            <fullName evidence="15">Uroporphyrinogen III methylase</fullName>
            <shortName evidence="15">UROM</shortName>
        </alternativeName>
    </domain>
    <domain>
        <recommendedName>
            <fullName evidence="15">Precorrin-2 dehydrogenase</fullName>
            <ecNumber evidence="15">1.3.1.76</ecNumber>
        </recommendedName>
    </domain>
    <domain>
        <recommendedName>
            <fullName evidence="15">Sirohydrochlorin ferrochelatase</fullName>
            <ecNumber evidence="15">4.99.1.4</ecNumber>
        </recommendedName>
    </domain>
</protein>
<evidence type="ECO:0000256" key="2">
    <source>
        <dbReference type="ARBA" id="ARBA00005879"/>
    </source>
</evidence>
<evidence type="ECO:0000256" key="13">
    <source>
        <dbReference type="ARBA" id="ARBA00047561"/>
    </source>
</evidence>
<feature type="binding site" evidence="15">
    <location>
        <begin position="305"/>
        <end position="307"/>
    </location>
    <ligand>
        <name>S-adenosyl-L-methionine</name>
        <dbReference type="ChEBI" id="CHEBI:59789"/>
    </ligand>
</feature>
<dbReference type="Pfam" id="PF13241">
    <property type="entry name" value="NAD_binding_7"/>
    <property type="match status" value="1"/>
</dbReference>
<evidence type="ECO:0000256" key="4">
    <source>
        <dbReference type="ARBA" id="ARBA00022603"/>
    </source>
</evidence>
<dbReference type="HAMAP" id="MF_01646">
    <property type="entry name" value="Siroheme_synth"/>
    <property type="match status" value="1"/>
</dbReference>
<evidence type="ECO:0000313" key="21">
    <source>
        <dbReference type="EMBL" id="RAI25699.1"/>
    </source>
</evidence>
<comment type="similarity">
    <text evidence="15">In the C-terminal section; belongs to the precorrin methyltransferase family.</text>
</comment>
<dbReference type="InterPro" id="IPR035996">
    <property type="entry name" value="4pyrrol_Methylase_sf"/>
</dbReference>
<comment type="pathway">
    <text evidence="14 15">Cofactor biosynthesis; adenosylcobalamin biosynthesis; precorrin-2 from uroporphyrinogen III: step 1/1.</text>
</comment>
<feature type="binding site" evidence="15">
    <location>
        <begin position="22"/>
        <end position="23"/>
    </location>
    <ligand>
        <name>NAD(+)</name>
        <dbReference type="ChEBI" id="CHEBI:57540"/>
    </ligand>
</feature>
<feature type="active site" description="Proton acceptor" evidence="15 16">
    <location>
        <position position="252"/>
    </location>
</feature>
<evidence type="ECO:0000256" key="15">
    <source>
        <dbReference type="HAMAP-Rule" id="MF_01646"/>
    </source>
</evidence>
<dbReference type="Gene3D" id="3.40.50.720">
    <property type="entry name" value="NAD(P)-binding Rossmann-like Domain"/>
    <property type="match status" value="1"/>
</dbReference>
<evidence type="ECO:0000256" key="17">
    <source>
        <dbReference type="RuleBase" id="RU003960"/>
    </source>
</evidence>
<feature type="domain" description="Tetrapyrrole methylase" evidence="18">
    <location>
        <begin position="222"/>
        <end position="431"/>
    </location>
</feature>
<feature type="binding site" evidence="15">
    <location>
        <position position="310"/>
    </location>
    <ligand>
        <name>S-adenosyl-L-methionine</name>
        <dbReference type="ChEBI" id="CHEBI:59789"/>
    </ligand>
</feature>
<feature type="region of interest" description="Uroporphyrinogen-III C-methyltransferase" evidence="15">
    <location>
        <begin position="220"/>
        <end position="488"/>
    </location>
</feature>
<evidence type="ECO:0000256" key="3">
    <source>
        <dbReference type="ARBA" id="ARBA00022573"/>
    </source>
</evidence>